<feature type="non-terminal residue" evidence="1">
    <location>
        <position position="123"/>
    </location>
</feature>
<name>A0AAV6YH21_ENGPU</name>
<evidence type="ECO:0000313" key="2">
    <source>
        <dbReference type="Proteomes" id="UP000824782"/>
    </source>
</evidence>
<keyword evidence="2" id="KW-1185">Reference proteome</keyword>
<dbReference type="AlphaFoldDB" id="A0AAV6YH21"/>
<evidence type="ECO:0000313" key="1">
    <source>
        <dbReference type="EMBL" id="KAG8534910.1"/>
    </source>
</evidence>
<organism evidence="1 2">
    <name type="scientific">Engystomops pustulosus</name>
    <name type="common">Tungara frog</name>
    <name type="synonym">Physalaemus pustulosus</name>
    <dbReference type="NCBI Taxonomy" id="76066"/>
    <lineage>
        <taxon>Eukaryota</taxon>
        <taxon>Metazoa</taxon>
        <taxon>Chordata</taxon>
        <taxon>Craniata</taxon>
        <taxon>Vertebrata</taxon>
        <taxon>Euteleostomi</taxon>
        <taxon>Amphibia</taxon>
        <taxon>Batrachia</taxon>
        <taxon>Anura</taxon>
        <taxon>Neobatrachia</taxon>
        <taxon>Hyloidea</taxon>
        <taxon>Leptodactylidae</taxon>
        <taxon>Leiuperinae</taxon>
        <taxon>Engystomops</taxon>
    </lineage>
</organism>
<sequence length="123" mass="14416">MHQMMRHLEMEVGLDYERTMNKLIFDRLVSSKPHKFSYVTLPDKTEEQIQRKGLIDIPKYPFSKNRSAFTFTTLLTRSEVITSLCKVRTECNKAAAMTLFHSTLTKCARLEEFEQTQSQTFSQ</sequence>
<reference evidence="1" key="1">
    <citation type="thesis" date="2020" institute="ProQuest LLC" country="789 East Eisenhower Parkway, Ann Arbor, MI, USA">
        <title>Comparative Genomics and Chromosome Evolution.</title>
        <authorList>
            <person name="Mudd A.B."/>
        </authorList>
    </citation>
    <scope>NUCLEOTIDE SEQUENCE</scope>
    <source>
        <strain evidence="1">237g6f4</strain>
        <tissue evidence="1">Blood</tissue>
    </source>
</reference>
<accession>A0AAV6YH21</accession>
<protein>
    <submittedName>
        <fullName evidence="1">Uncharacterized protein</fullName>
    </submittedName>
</protein>
<comment type="caution">
    <text evidence="1">The sequence shown here is derived from an EMBL/GenBank/DDBJ whole genome shotgun (WGS) entry which is preliminary data.</text>
</comment>
<dbReference type="EMBL" id="WNYA01086133">
    <property type="protein sequence ID" value="KAG8534910.1"/>
    <property type="molecule type" value="Genomic_DNA"/>
</dbReference>
<proteinExistence type="predicted"/>
<dbReference type="Proteomes" id="UP000824782">
    <property type="component" value="Unassembled WGS sequence"/>
</dbReference>
<gene>
    <name evidence="1" type="ORF">GDO81_029964</name>
</gene>